<protein>
    <submittedName>
        <fullName evidence="2">Uncharacterized protein</fullName>
    </submittedName>
</protein>
<comment type="caution">
    <text evidence="2">The sequence shown here is derived from an EMBL/GenBank/DDBJ whole genome shotgun (WGS) entry which is preliminary data.</text>
</comment>
<dbReference type="EMBL" id="JBGFUD010000525">
    <property type="protein sequence ID" value="MFH4974704.1"/>
    <property type="molecule type" value="Genomic_DNA"/>
</dbReference>
<feature type="region of interest" description="Disordered" evidence="1">
    <location>
        <begin position="58"/>
        <end position="86"/>
    </location>
</feature>
<evidence type="ECO:0000313" key="3">
    <source>
        <dbReference type="Proteomes" id="UP001608902"/>
    </source>
</evidence>
<evidence type="ECO:0000313" key="2">
    <source>
        <dbReference type="EMBL" id="MFH4974704.1"/>
    </source>
</evidence>
<accession>A0ABD6EBI0</accession>
<proteinExistence type="predicted"/>
<keyword evidence="3" id="KW-1185">Reference proteome</keyword>
<organism evidence="2 3">
    <name type="scientific">Gnathostoma spinigerum</name>
    <dbReference type="NCBI Taxonomy" id="75299"/>
    <lineage>
        <taxon>Eukaryota</taxon>
        <taxon>Metazoa</taxon>
        <taxon>Ecdysozoa</taxon>
        <taxon>Nematoda</taxon>
        <taxon>Chromadorea</taxon>
        <taxon>Rhabditida</taxon>
        <taxon>Spirurina</taxon>
        <taxon>Gnathostomatomorpha</taxon>
        <taxon>Gnathostomatoidea</taxon>
        <taxon>Gnathostomatidae</taxon>
        <taxon>Gnathostoma</taxon>
    </lineage>
</organism>
<name>A0ABD6EBI0_9BILA</name>
<gene>
    <name evidence="2" type="ORF">AB6A40_001413</name>
</gene>
<evidence type="ECO:0000256" key="1">
    <source>
        <dbReference type="SAM" id="MobiDB-lite"/>
    </source>
</evidence>
<feature type="compositionally biased region" description="Acidic residues" evidence="1">
    <location>
        <begin position="63"/>
        <end position="86"/>
    </location>
</feature>
<sequence length="86" mass="9994">MSLMYPVHYPSLPLRWDEPAWTSLPSDINEEALISNMEAKVNSEIQGEFAHLRGMTESICGGDQEEEEMEEEDEEDEDDDERQNHH</sequence>
<dbReference type="Proteomes" id="UP001608902">
    <property type="component" value="Unassembled WGS sequence"/>
</dbReference>
<reference evidence="2 3" key="1">
    <citation type="submission" date="2024-08" db="EMBL/GenBank/DDBJ databases">
        <title>Gnathostoma spinigerum genome.</title>
        <authorList>
            <person name="Gonzalez-Bertolin B."/>
            <person name="Monzon S."/>
            <person name="Zaballos A."/>
            <person name="Jimenez P."/>
            <person name="Dekumyoy P."/>
            <person name="Varona S."/>
            <person name="Cuesta I."/>
            <person name="Sumanam S."/>
            <person name="Adisakwattana P."/>
            <person name="Gasser R.B."/>
            <person name="Hernandez-Gonzalez A."/>
            <person name="Young N.D."/>
            <person name="Perteguer M.J."/>
        </authorList>
    </citation>
    <scope>NUCLEOTIDE SEQUENCE [LARGE SCALE GENOMIC DNA]</scope>
    <source>
        <strain evidence="2">AL3</strain>
        <tissue evidence="2">Liver</tissue>
    </source>
</reference>
<dbReference type="AlphaFoldDB" id="A0ABD6EBI0"/>